<gene>
    <name evidence="1" type="ORF">DPEC_G00276570</name>
</gene>
<comment type="caution">
    <text evidence="1">The sequence shown here is derived from an EMBL/GenBank/DDBJ whole genome shotgun (WGS) entry which is preliminary data.</text>
</comment>
<organism evidence="1 2">
    <name type="scientific">Dallia pectoralis</name>
    <name type="common">Alaska blackfish</name>
    <dbReference type="NCBI Taxonomy" id="75939"/>
    <lineage>
        <taxon>Eukaryota</taxon>
        <taxon>Metazoa</taxon>
        <taxon>Chordata</taxon>
        <taxon>Craniata</taxon>
        <taxon>Vertebrata</taxon>
        <taxon>Euteleostomi</taxon>
        <taxon>Actinopterygii</taxon>
        <taxon>Neopterygii</taxon>
        <taxon>Teleostei</taxon>
        <taxon>Protacanthopterygii</taxon>
        <taxon>Esociformes</taxon>
        <taxon>Umbridae</taxon>
        <taxon>Dallia</taxon>
    </lineage>
</organism>
<name>A0ACC2FLX5_DALPE</name>
<accession>A0ACC2FLX5</accession>
<evidence type="ECO:0000313" key="2">
    <source>
        <dbReference type="Proteomes" id="UP001157502"/>
    </source>
</evidence>
<protein>
    <submittedName>
        <fullName evidence="1">Uncharacterized protein</fullName>
    </submittedName>
</protein>
<sequence length="108" mass="11884">MTGPTNTTPAHFSTPGNAHVTGAYFRPKEFHNLHVFKNSWRIHTEVPFLCHACDRRLGMGRRGVMHSIVRENTSRGGAFPDPGFSQRTAYAAAEANTKRSGADSAELD</sequence>
<keyword evidence="2" id="KW-1185">Reference proteome</keyword>
<proteinExistence type="predicted"/>
<dbReference type="Proteomes" id="UP001157502">
    <property type="component" value="Chromosome 25"/>
</dbReference>
<reference evidence="1" key="1">
    <citation type="submission" date="2021-05" db="EMBL/GenBank/DDBJ databases">
        <authorList>
            <person name="Pan Q."/>
            <person name="Jouanno E."/>
            <person name="Zahm M."/>
            <person name="Klopp C."/>
            <person name="Cabau C."/>
            <person name="Louis A."/>
            <person name="Berthelot C."/>
            <person name="Parey E."/>
            <person name="Roest Crollius H."/>
            <person name="Montfort J."/>
            <person name="Robinson-Rechavi M."/>
            <person name="Bouchez O."/>
            <person name="Lampietro C."/>
            <person name="Lopez Roques C."/>
            <person name="Donnadieu C."/>
            <person name="Postlethwait J."/>
            <person name="Bobe J."/>
            <person name="Dillon D."/>
            <person name="Chandos A."/>
            <person name="von Hippel F."/>
            <person name="Guiguen Y."/>
        </authorList>
    </citation>
    <scope>NUCLEOTIDE SEQUENCE</scope>
    <source>
        <strain evidence="1">YG-Jan2019</strain>
    </source>
</reference>
<dbReference type="EMBL" id="CM055752">
    <property type="protein sequence ID" value="KAJ7992250.1"/>
    <property type="molecule type" value="Genomic_DNA"/>
</dbReference>
<evidence type="ECO:0000313" key="1">
    <source>
        <dbReference type="EMBL" id="KAJ7992250.1"/>
    </source>
</evidence>